<feature type="compositionally biased region" description="Low complexity" evidence="1">
    <location>
        <begin position="102"/>
        <end position="114"/>
    </location>
</feature>
<dbReference type="RefSeq" id="XP_060285787.1">
    <property type="nucleotide sequence ID" value="XM_060423632.1"/>
</dbReference>
<feature type="region of interest" description="Disordered" evidence="1">
    <location>
        <begin position="216"/>
        <end position="244"/>
    </location>
</feature>
<evidence type="ECO:0000256" key="1">
    <source>
        <dbReference type="SAM" id="MobiDB-lite"/>
    </source>
</evidence>
<feature type="region of interest" description="Disordered" evidence="1">
    <location>
        <begin position="64"/>
        <end position="144"/>
    </location>
</feature>
<organism evidence="2 3">
    <name type="scientific">Phialemonium atrogriseum</name>
    <dbReference type="NCBI Taxonomy" id="1093897"/>
    <lineage>
        <taxon>Eukaryota</taxon>
        <taxon>Fungi</taxon>
        <taxon>Dikarya</taxon>
        <taxon>Ascomycota</taxon>
        <taxon>Pezizomycotina</taxon>
        <taxon>Sordariomycetes</taxon>
        <taxon>Sordariomycetidae</taxon>
        <taxon>Cephalothecales</taxon>
        <taxon>Cephalothecaceae</taxon>
        <taxon>Phialemonium</taxon>
    </lineage>
</organism>
<accession>A0AAJ0FP06</accession>
<feature type="compositionally biased region" description="Polar residues" evidence="1">
    <location>
        <begin position="132"/>
        <end position="144"/>
    </location>
</feature>
<dbReference type="Proteomes" id="UP001244011">
    <property type="component" value="Unassembled WGS sequence"/>
</dbReference>
<evidence type="ECO:0000313" key="2">
    <source>
        <dbReference type="EMBL" id="KAK1769574.1"/>
    </source>
</evidence>
<protein>
    <submittedName>
        <fullName evidence="2">Uncharacterized protein</fullName>
    </submittedName>
</protein>
<proteinExistence type="predicted"/>
<feature type="compositionally biased region" description="Basic and acidic residues" evidence="1">
    <location>
        <begin position="216"/>
        <end position="241"/>
    </location>
</feature>
<dbReference type="GeneID" id="85306819"/>
<keyword evidence="3" id="KW-1185">Reference proteome</keyword>
<gene>
    <name evidence="2" type="ORF">QBC33DRAFT_326517</name>
</gene>
<evidence type="ECO:0000313" key="3">
    <source>
        <dbReference type="Proteomes" id="UP001244011"/>
    </source>
</evidence>
<dbReference type="AlphaFoldDB" id="A0AAJ0FP06"/>
<feature type="region of interest" description="Disordered" evidence="1">
    <location>
        <begin position="1"/>
        <end position="38"/>
    </location>
</feature>
<dbReference type="EMBL" id="MU839002">
    <property type="protein sequence ID" value="KAK1769574.1"/>
    <property type="molecule type" value="Genomic_DNA"/>
</dbReference>
<reference evidence="2" key="1">
    <citation type="submission" date="2023-06" db="EMBL/GenBank/DDBJ databases">
        <title>Genome-scale phylogeny and comparative genomics of the fungal order Sordariales.</title>
        <authorList>
            <consortium name="Lawrence Berkeley National Laboratory"/>
            <person name="Hensen N."/>
            <person name="Bonometti L."/>
            <person name="Westerberg I."/>
            <person name="Brannstrom I.O."/>
            <person name="Guillou S."/>
            <person name="Cros-Aarteil S."/>
            <person name="Calhoun S."/>
            <person name="Haridas S."/>
            <person name="Kuo A."/>
            <person name="Mondo S."/>
            <person name="Pangilinan J."/>
            <person name="Riley R."/>
            <person name="Labutti K."/>
            <person name="Andreopoulos B."/>
            <person name="Lipzen A."/>
            <person name="Chen C."/>
            <person name="Yanf M."/>
            <person name="Daum C."/>
            <person name="Ng V."/>
            <person name="Clum A."/>
            <person name="Steindorff A."/>
            <person name="Ohm R."/>
            <person name="Martin F."/>
            <person name="Silar P."/>
            <person name="Natvig D."/>
            <person name="Lalanne C."/>
            <person name="Gautier V."/>
            <person name="Ament-Velasquez S.L."/>
            <person name="Kruys A."/>
            <person name="Hutchinson M.I."/>
            <person name="Powell A.J."/>
            <person name="Barry K."/>
            <person name="Miller A.N."/>
            <person name="Grigoriev I.V."/>
            <person name="Debuchy R."/>
            <person name="Gladieux P."/>
            <person name="Thoren M.H."/>
            <person name="Johannesson H."/>
        </authorList>
    </citation>
    <scope>NUCLEOTIDE SEQUENCE</scope>
    <source>
        <strain evidence="2">8032-3</strain>
    </source>
</reference>
<name>A0AAJ0FP06_9PEZI</name>
<comment type="caution">
    <text evidence="2">The sequence shown here is derived from an EMBL/GenBank/DDBJ whole genome shotgun (WGS) entry which is preliminary data.</text>
</comment>
<sequence length="280" mass="30910">MPSVTQEQPVVPSKKRRRDDQYAIGVPKPLHEPTRVQTRTIISTDVPVFSTHLLRRDDACYTGANRSHESNYLPTGHTQPREIAPLPASKRPRIFDEEKTRSPPSRSASPTASRQSKPPPTSPPGRGELRETSANSRPSPTRANSGLLLSRCHICHRKPTRKSDLDSFADCQGCGRRTCFVCLRQCLDWRPDSGDEMLCNGPTQDLSASFHMEDADAETEGREGVASESGSHRNLDKEQQRQADGWAKGGHRQVVCSRCCVERGPDGDVVCLGCLPFAEG</sequence>